<dbReference type="Proteomes" id="UP000299367">
    <property type="component" value="Unassembled WGS sequence"/>
</dbReference>
<gene>
    <name evidence="1" type="ORF">NIES80_18270</name>
</gene>
<evidence type="ECO:0000313" key="2">
    <source>
        <dbReference type="Proteomes" id="UP000299367"/>
    </source>
</evidence>
<protein>
    <submittedName>
        <fullName evidence="1">Uncharacterized protein</fullName>
    </submittedName>
</protein>
<proteinExistence type="predicted"/>
<organism evidence="1 2">
    <name type="scientific">Dolichospermum planctonicum</name>
    <dbReference type="NCBI Taxonomy" id="136072"/>
    <lineage>
        <taxon>Bacteria</taxon>
        <taxon>Bacillati</taxon>
        <taxon>Cyanobacteriota</taxon>
        <taxon>Cyanophyceae</taxon>
        <taxon>Nostocales</taxon>
        <taxon>Aphanizomenonaceae</taxon>
        <taxon>Dolichospermum</taxon>
    </lineage>
</organism>
<accession>A0A480AAK8</accession>
<comment type="caution">
    <text evidence="1">The sequence shown here is derived from an EMBL/GenBank/DDBJ whole genome shotgun (WGS) entry which is preliminary data.</text>
</comment>
<evidence type="ECO:0000313" key="1">
    <source>
        <dbReference type="EMBL" id="GCL42125.1"/>
    </source>
</evidence>
<dbReference type="EMBL" id="BJCF01000016">
    <property type="protein sequence ID" value="GCL42125.1"/>
    <property type="molecule type" value="Genomic_DNA"/>
</dbReference>
<name>A0A480AAK8_9CYAN</name>
<dbReference type="AlphaFoldDB" id="A0A480AAK8"/>
<sequence>MLEVRIDYSNYQVVILLRYLMHIIIYSYDLTTLEAKTWLKYPRSDPNYLTCSTSGTD</sequence>
<reference evidence="2" key="1">
    <citation type="submission" date="2019-02" db="EMBL/GenBank/DDBJ databases">
        <title>Draft genome sequence of Dolichospermum planctonicum NIES-80.</title>
        <authorList>
            <person name="Yamaguchi H."/>
            <person name="Suzuki S."/>
            <person name="Kawachi M."/>
        </authorList>
    </citation>
    <scope>NUCLEOTIDE SEQUENCE [LARGE SCALE GENOMIC DNA]</scope>
    <source>
        <strain evidence="2">NIES-80</strain>
    </source>
</reference>